<reference evidence="1" key="1">
    <citation type="submission" date="2024-10" db="EMBL/GenBank/DDBJ databases">
        <title>Aeromonas and Pseudomonas from the Cagarras Archipelago, Rio de Janeiro, Brazil.</title>
        <authorList>
            <person name="Canellas A.L.B."/>
            <person name="Laport M.S."/>
        </authorList>
    </citation>
    <scope>NUCLEOTIDE SEQUENCE</scope>
    <source>
        <strain evidence="1">ACP-7</strain>
    </source>
</reference>
<proteinExistence type="predicted"/>
<keyword evidence="1" id="KW-0808">Transferase</keyword>
<name>A0ACC7LU94_9PSED</name>
<comment type="caution">
    <text evidence="1">The sequence shown here is derived from an EMBL/GenBank/DDBJ whole genome shotgun (WGS) entry which is preliminary data.</text>
</comment>
<sequence>MVKGIGVVVIGRNEGQRLERCLASLEGSADKVVYVDSGSVDGSVQMARQRGVEVLALDMTRPFTAARARNEGFARLQRLLPSMRHVQFVDGDCEVTAGWLPKAQAFLYAHPAVAVVCGRRRERFPQRSVYNLLCDLEWDTPIGEAKACGGDALMRADAFAAVSGYRASLIAGEEPELCVRLRAAGWKIWRLPEEMTLHDAAMTRFGQWWQRSLRAGYAFAEGAYLHGAAPERHWLRESRRAWLWGLGLPLAIALACALLGSWGLLLLSAYPLQAVRLARRGGRSVRENWLQAVFLVLGKFPEMLGQVRFLLNRFGAGKTVLIEYK</sequence>
<keyword evidence="2" id="KW-1185">Reference proteome</keyword>
<accession>A0ACC7LU94</accession>
<dbReference type="EMBL" id="JBIUGF010000019">
    <property type="protein sequence ID" value="MFJ1338174.1"/>
    <property type="molecule type" value="Genomic_DNA"/>
</dbReference>
<protein>
    <submittedName>
        <fullName evidence="1">Glycosyltransferase family 2 protein</fullName>
        <ecNumber evidence="1">2.4.-.-</ecNumber>
    </submittedName>
</protein>
<gene>
    <name evidence="1" type="ORF">ACIKP7_08555</name>
</gene>
<dbReference type="EC" id="2.4.-.-" evidence="1"/>
<evidence type="ECO:0000313" key="1">
    <source>
        <dbReference type="EMBL" id="MFJ1338174.1"/>
    </source>
</evidence>
<evidence type="ECO:0000313" key="2">
    <source>
        <dbReference type="Proteomes" id="UP001615411"/>
    </source>
</evidence>
<organism evidence="1 2">
    <name type="scientific">Pseudomonas caricapapayae</name>
    <dbReference type="NCBI Taxonomy" id="46678"/>
    <lineage>
        <taxon>Bacteria</taxon>
        <taxon>Pseudomonadati</taxon>
        <taxon>Pseudomonadota</taxon>
        <taxon>Gammaproteobacteria</taxon>
        <taxon>Pseudomonadales</taxon>
        <taxon>Pseudomonadaceae</taxon>
        <taxon>Pseudomonas</taxon>
    </lineage>
</organism>
<dbReference type="Proteomes" id="UP001615411">
    <property type="component" value="Unassembled WGS sequence"/>
</dbReference>
<keyword evidence="1" id="KW-0328">Glycosyltransferase</keyword>